<reference evidence="2 13" key="3">
    <citation type="journal article" date="2019" name="Nat. Med.">
        <title>A library of human gut bacterial isolates paired with longitudinal multiomics data enables mechanistic microbiome research.</title>
        <authorList>
            <person name="Poyet M."/>
            <person name="Groussin M."/>
            <person name="Gibbons S.M."/>
            <person name="Avila-Pacheco J."/>
            <person name="Jiang X."/>
            <person name="Kearney S.M."/>
            <person name="Perrotta A.R."/>
            <person name="Berdy B."/>
            <person name="Zhao S."/>
            <person name="Lieberman T.D."/>
            <person name="Swanson P.K."/>
            <person name="Smith M."/>
            <person name="Roesemann S."/>
            <person name="Alexander J.E."/>
            <person name="Rich S.A."/>
            <person name="Livny J."/>
            <person name="Vlamakis H."/>
            <person name="Clish C."/>
            <person name="Bullock K."/>
            <person name="Deik A."/>
            <person name="Scott J."/>
            <person name="Pierce K.A."/>
            <person name="Xavier R.J."/>
            <person name="Alm E.J."/>
        </authorList>
    </citation>
    <scope>NUCLEOTIDE SEQUENCE [LARGE SCALE GENOMIC DNA]</scope>
    <source>
        <strain evidence="2 13">BIOML-A1</strain>
    </source>
</reference>
<dbReference type="Proteomes" id="UP000479531">
    <property type="component" value="Unassembled WGS sequence"/>
</dbReference>
<evidence type="ECO:0000313" key="5">
    <source>
        <dbReference type="EMBL" id="RHC17822.1"/>
    </source>
</evidence>
<sequence>MRQIIGAFGILFIMMANIFICTGLIGASGQVAAAKEYKSQVVAELENSNFNPGVIDACKKKAAEDGYELEISDCVYDAWQNMRAAQVALKYHYRIPVLGIYEENITYAIAR</sequence>
<dbReference type="RefSeq" id="WP_006856963.1">
    <property type="nucleotide sequence ID" value="NZ_CABIYH010000001.1"/>
</dbReference>
<organism evidence="1 8">
    <name type="scientific">Roseburia intestinalis</name>
    <dbReference type="NCBI Taxonomy" id="166486"/>
    <lineage>
        <taxon>Bacteria</taxon>
        <taxon>Bacillati</taxon>
        <taxon>Bacillota</taxon>
        <taxon>Clostridia</taxon>
        <taxon>Lachnospirales</taxon>
        <taxon>Lachnospiraceae</taxon>
        <taxon>Roseburia</taxon>
    </lineage>
</organism>
<reference evidence="9 10" key="2">
    <citation type="submission" date="2018-08" db="EMBL/GenBank/DDBJ databases">
        <title>A genome reference for cultivated species of the human gut microbiota.</title>
        <authorList>
            <person name="Zou Y."/>
            <person name="Xue W."/>
            <person name="Luo G."/>
        </authorList>
    </citation>
    <scope>NUCLEOTIDE SEQUENCE [LARGE SCALE GENOMIC DNA]</scope>
    <source>
        <strain evidence="7 10">AF31-21AC</strain>
        <strain evidence="6 11">AM22-21LB</strain>
        <strain evidence="5 9">AM37-1AC</strain>
        <strain evidence="4 12">AM43-11</strain>
    </source>
</reference>
<evidence type="ECO:0000313" key="2">
    <source>
        <dbReference type="EMBL" id="MTR83714.1"/>
    </source>
</evidence>
<evidence type="ECO:0000313" key="6">
    <source>
        <dbReference type="EMBL" id="RHG25333.1"/>
    </source>
</evidence>
<dbReference type="EMBL" id="QRID01000026">
    <property type="protein sequence ID" value="RHG25333.1"/>
    <property type="molecule type" value="Genomic_DNA"/>
</dbReference>
<dbReference type="EMBL" id="QSFP01000031">
    <property type="protein sequence ID" value="RHA63135.1"/>
    <property type="molecule type" value="Genomic_DNA"/>
</dbReference>
<evidence type="ECO:0000313" key="11">
    <source>
        <dbReference type="Proteomes" id="UP000284051"/>
    </source>
</evidence>
<evidence type="ECO:0000313" key="7">
    <source>
        <dbReference type="EMBL" id="RHN10779.1"/>
    </source>
</evidence>
<evidence type="ECO:0000313" key="8">
    <source>
        <dbReference type="Proteomes" id="UP000095350"/>
    </source>
</evidence>
<dbReference type="Proteomes" id="UP000283513">
    <property type="component" value="Unassembled WGS sequence"/>
</dbReference>
<dbReference type="EMBL" id="WNAJ01000001">
    <property type="protein sequence ID" value="MTR83714.1"/>
    <property type="molecule type" value="Genomic_DNA"/>
</dbReference>
<evidence type="ECO:0000313" key="9">
    <source>
        <dbReference type="Proteomes" id="UP000283513"/>
    </source>
</evidence>
<dbReference type="GeneID" id="61434177"/>
<dbReference type="EMBL" id="WGGT01000001">
    <property type="protein sequence ID" value="MVQ44283.1"/>
    <property type="molecule type" value="Genomic_DNA"/>
</dbReference>
<name>A0A173QWL5_9FIRM</name>
<reference evidence="3 14" key="4">
    <citation type="submission" date="2019-10" db="EMBL/GenBank/DDBJ databases">
        <title>Roseburia spp. ameliorate alcoholic fatty liver via restoration of gut barrier function.</title>
        <authorList>
            <person name="Seo B."/>
            <person name="Ko G."/>
        </authorList>
    </citation>
    <scope>NUCLEOTIDE SEQUENCE [LARGE SCALE GENOMIC DNA]</scope>
    <source>
        <strain evidence="3 14">SNUG30017</strain>
    </source>
</reference>
<accession>A0A173QWL5</accession>
<evidence type="ECO:0000313" key="4">
    <source>
        <dbReference type="EMBL" id="RHA63135.1"/>
    </source>
</evidence>
<evidence type="ECO:0000313" key="10">
    <source>
        <dbReference type="Proteomes" id="UP000283586"/>
    </source>
</evidence>
<dbReference type="Proteomes" id="UP000478483">
    <property type="component" value="Unassembled WGS sequence"/>
</dbReference>
<dbReference type="EMBL" id="QRQN01000004">
    <property type="protein sequence ID" value="RHN10779.1"/>
    <property type="molecule type" value="Genomic_DNA"/>
</dbReference>
<dbReference type="Proteomes" id="UP000283586">
    <property type="component" value="Unassembled WGS sequence"/>
</dbReference>
<protein>
    <submittedName>
        <fullName evidence="1">Uncharacterized protein</fullName>
    </submittedName>
</protein>
<dbReference type="EMBL" id="CYXZ01000001">
    <property type="protein sequence ID" value="CUM69896.1"/>
    <property type="molecule type" value="Genomic_DNA"/>
</dbReference>
<dbReference type="Proteomes" id="UP000284465">
    <property type="component" value="Unassembled WGS sequence"/>
</dbReference>
<dbReference type="STRING" id="166486.ERS852572_00023"/>
<dbReference type="Proteomes" id="UP000284051">
    <property type="component" value="Unassembled WGS sequence"/>
</dbReference>
<dbReference type="OrthoDB" id="2059201at2"/>
<evidence type="ECO:0000313" key="12">
    <source>
        <dbReference type="Proteomes" id="UP000284465"/>
    </source>
</evidence>
<gene>
    <name evidence="6" type="ORF">DW264_17405</name>
    <name evidence="5" type="ORF">DW856_06665</name>
    <name evidence="4" type="ORF">DW927_17840</name>
    <name evidence="7" type="ORF">DWZ31_04325</name>
    <name evidence="1" type="ORF">ERS852572_00023</name>
    <name evidence="3" type="ORF">GCK47_00795</name>
    <name evidence="2" type="ORF">GMD50_01345</name>
</gene>
<evidence type="ECO:0000313" key="1">
    <source>
        <dbReference type="EMBL" id="CUM69896.1"/>
    </source>
</evidence>
<dbReference type="AlphaFoldDB" id="A0A173QWL5"/>
<dbReference type="PaxDb" id="166486-ERS852572_00023"/>
<reference evidence="1 8" key="1">
    <citation type="submission" date="2015-09" db="EMBL/GenBank/DDBJ databases">
        <authorList>
            <consortium name="Pathogen Informatics"/>
        </authorList>
    </citation>
    <scope>NUCLEOTIDE SEQUENCE [LARGE SCALE GENOMIC DNA]</scope>
    <source>
        <strain evidence="1 8">2789STDY5834960</strain>
    </source>
</reference>
<evidence type="ECO:0000313" key="14">
    <source>
        <dbReference type="Proteomes" id="UP000479531"/>
    </source>
</evidence>
<evidence type="ECO:0000313" key="3">
    <source>
        <dbReference type="EMBL" id="MVQ44283.1"/>
    </source>
</evidence>
<dbReference type="Proteomes" id="UP000095350">
    <property type="component" value="Unassembled WGS sequence"/>
</dbReference>
<proteinExistence type="predicted"/>
<dbReference type="EMBL" id="QSHO01000005">
    <property type="protein sequence ID" value="RHC17822.1"/>
    <property type="molecule type" value="Genomic_DNA"/>
</dbReference>
<evidence type="ECO:0000313" key="13">
    <source>
        <dbReference type="Proteomes" id="UP000478483"/>
    </source>
</evidence>